<feature type="compositionally biased region" description="Low complexity" evidence="1">
    <location>
        <begin position="18"/>
        <end position="42"/>
    </location>
</feature>
<accession>A0ABW9Y797</accession>
<reference evidence="3" key="1">
    <citation type="submission" date="2020-01" db="EMBL/GenBank/DDBJ databases">
        <title>Sphingomonas sp. strain CSW-10.</title>
        <authorList>
            <person name="Chen W.-M."/>
        </authorList>
    </citation>
    <scope>NUCLEOTIDE SEQUENCE [LARGE SCALE GENOMIC DNA]</scope>
    <source>
        <strain evidence="3">CCP-1</strain>
    </source>
</reference>
<feature type="region of interest" description="Disordered" evidence="1">
    <location>
        <begin position="18"/>
        <end position="55"/>
    </location>
</feature>
<evidence type="ECO:0000313" key="3">
    <source>
        <dbReference type="Proteomes" id="UP001517376"/>
    </source>
</evidence>
<gene>
    <name evidence="2" type="ORF">GU920_12850</name>
</gene>
<dbReference type="Proteomes" id="UP001517376">
    <property type="component" value="Unassembled WGS sequence"/>
</dbReference>
<dbReference type="InterPro" id="IPR010642">
    <property type="entry name" value="Invasion_prot_B"/>
</dbReference>
<evidence type="ECO:0000256" key="1">
    <source>
        <dbReference type="SAM" id="MobiDB-lite"/>
    </source>
</evidence>
<protein>
    <submittedName>
        <fullName evidence="2">Invasion associated locus B family protein</fullName>
    </submittedName>
</protein>
<dbReference type="Pfam" id="PF06776">
    <property type="entry name" value="IalB"/>
    <property type="match status" value="1"/>
</dbReference>
<dbReference type="EMBL" id="JAAATW010000003">
    <property type="protein sequence ID" value="NBE08428.1"/>
    <property type="molecule type" value="Genomic_DNA"/>
</dbReference>
<name>A0ABW9Y797_9RHOB</name>
<organism evidence="2 3">
    <name type="scientific">Paragemmobacter ruber</name>
    <dbReference type="NCBI Taxonomy" id="1985673"/>
    <lineage>
        <taxon>Bacteria</taxon>
        <taxon>Pseudomonadati</taxon>
        <taxon>Pseudomonadota</taxon>
        <taxon>Alphaproteobacteria</taxon>
        <taxon>Rhodobacterales</taxon>
        <taxon>Paracoccaceae</taxon>
        <taxon>Paragemmobacter</taxon>
    </lineage>
</organism>
<proteinExistence type="predicted"/>
<keyword evidence="3" id="KW-1185">Reference proteome</keyword>
<dbReference type="InterPro" id="IPR038696">
    <property type="entry name" value="IalB_sf"/>
</dbReference>
<sequence>MAFGLAATSGMAVMAQETTEAPATKAPATEAPAAEAPAAGAAGQELSMGAAPADGPGSTYVRETFNDWQLRCVRVAEGEEPCQLYQLLEDGEGNSVAEIGMFALPDGGEAAAGATIIAPLETLLTAGLRLSVDTNEAKIYPFTFCSQMGCVARVGFTAEEVAAFKAGSKATLQIVPAVAPDQTVALDMSLSGFTAGYDAVAATRPAAPAEGEAAPAQE</sequence>
<evidence type="ECO:0000313" key="2">
    <source>
        <dbReference type="EMBL" id="NBE08428.1"/>
    </source>
</evidence>
<dbReference type="Gene3D" id="2.60.40.1880">
    <property type="entry name" value="Invasion associated locus B (IalB) protein"/>
    <property type="match status" value="1"/>
</dbReference>
<comment type="caution">
    <text evidence="2">The sequence shown here is derived from an EMBL/GenBank/DDBJ whole genome shotgun (WGS) entry which is preliminary data.</text>
</comment>